<evidence type="ECO:0008006" key="3">
    <source>
        <dbReference type="Google" id="ProtNLM"/>
    </source>
</evidence>
<dbReference type="GO" id="GO:0042162">
    <property type="term" value="F:telomeric DNA binding"/>
    <property type="evidence" value="ECO:0007669"/>
    <property type="project" value="TreeGrafter"/>
</dbReference>
<comment type="caution">
    <text evidence="1">The sequence shown here is derived from an EMBL/GenBank/DDBJ whole genome shotgun (WGS) entry which is preliminary data.</text>
</comment>
<dbReference type="InterPro" id="IPR011990">
    <property type="entry name" value="TPR-like_helical_dom_sf"/>
</dbReference>
<organism evidence="1 2">
    <name type="scientific">Penicillium atrosanguineum</name>
    <dbReference type="NCBI Taxonomy" id="1132637"/>
    <lineage>
        <taxon>Eukaryota</taxon>
        <taxon>Fungi</taxon>
        <taxon>Dikarya</taxon>
        <taxon>Ascomycota</taxon>
        <taxon>Pezizomycotina</taxon>
        <taxon>Eurotiomycetes</taxon>
        <taxon>Eurotiomycetidae</taxon>
        <taxon>Eurotiales</taxon>
        <taxon>Aspergillaceae</taxon>
        <taxon>Penicillium</taxon>
    </lineage>
</organism>
<evidence type="ECO:0000313" key="2">
    <source>
        <dbReference type="Proteomes" id="UP001147746"/>
    </source>
</evidence>
<sequence length="380" mass="43051">MRLSGSVSVFRDTWNEQLGDLARYRMAMEPSDGPDRQLWARLANYWYRQVAYHVPDEGRIKHHLANMARPDALLQLFYYTTALVSVCPFPYARKPLSGLLDSYQGGCLRQGSMVSALLATHGVLLSHGSTEHFLIRENHFLSLMRKEIEFSDGRGLQFVHIMSSNFASFLEYGAIESVVTTEFRQYYGRNTDTAHADAMKWAASKATDRTRQKDSSVDTPLPILPWTAFQGGSLTFHTLQLLLDRTENCAVGPGVHVSLAFIWCLTLHPSAIQHVEQAIPWSAIAKYLNSLLSPSTIFPKIEEESFPLLEGVAAQQLPEDFLIHGKMWSQLYYPECFFEGAQFELERPDIDVSSMAVIRDHRCLWLGVKISTVCDQLQLI</sequence>
<dbReference type="AlphaFoldDB" id="A0A9W9UBJ8"/>
<accession>A0A9W9UBJ8</accession>
<dbReference type="GO" id="GO:0070034">
    <property type="term" value="F:telomerase RNA binding"/>
    <property type="evidence" value="ECO:0007669"/>
    <property type="project" value="TreeGrafter"/>
</dbReference>
<dbReference type="EMBL" id="JAPZBO010000001">
    <property type="protein sequence ID" value="KAJ5330557.1"/>
    <property type="molecule type" value="Genomic_DNA"/>
</dbReference>
<evidence type="ECO:0000313" key="1">
    <source>
        <dbReference type="EMBL" id="KAJ5330557.1"/>
    </source>
</evidence>
<reference evidence="1" key="1">
    <citation type="submission" date="2022-12" db="EMBL/GenBank/DDBJ databases">
        <authorList>
            <person name="Petersen C."/>
        </authorList>
    </citation>
    <scope>NUCLEOTIDE SEQUENCE</scope>
    <source>
        <strain evidence="1">IBT 21472</strain>
    </source>
</reference>
<name>A0A9W9UBJ8_9EURO</name>
<protein>
    <recommendedName>
        <fullName evidence="3">DNA/RNA-binding domain-containing protein</fullName>
    </recommendedName>
</protein>
<dbReference type="GO" id="GO:0005697">
    <property type="term" value="C:telomerase holoenzyme complex"/>
    <property type="evidence" value="ECO:0007669"/>
    <property type="project" value="TreeGrafter"/>
</dbReference>
<gene>
    <name evidence="1" type="ORF">N7476_000340</name>
</gene>
<dbReference type="GO" id="GO:0000184">
    <property type="term" value="P:nuclear-transcribed mRNA catabolic process, nonsense-mediated decay"/>
    <property type="evidence" value="ECO:0007669"/>
    <property type="project" value="TreeGrafter"/>
</dbReference>
<dbReference type="Proteomes" id="UP001147746">
    <property type="component" value="Unassembled WGS sequence"/>
</dbReference>
<reference evidence="1" key="2">
    <citation type="journal article" date="2023" name="IMA Fungus">
        <title>Comparative genomic study of the Penicillium genus elucidates a diverse pangenome and 15 lateral gene transfer events.</title>
        <authorList>
            <person name="Petersen C."/>
            <person name="Sorensen T."/>
            <person name="Nielsen M.R."/>
            <person name="Sondergaard T.E."/>
            <person name="Sorensen J.L."/>
            <person name="Fitzpatrick D.A."/>
            <person name="Frisvad J.C."/>
            <person name="Nielsen K.L."/>
        </authorList>
    </citation>
    <scope>NUCLEOTIDE SEQUENCE</scope>
    <source>
        <strain evidence="1">IBT 21472</strain>
    </source>
</reference>
<keyword evidence="2" id="KW-1185">Reference proteome</keyword>
<dbReference type="Gene3D" id="1.25.40.10">
    <property type="entry name" value="Tetratricopeptide repeat domain"/>
    <property type="match status" value="1"/>
</dbReference>
<dbReference type="PANTHER" id="PTHR15696:SF0">
    <property type="entry name" value="TELOMERASE-BINDING PROTEIN EST1A"/>
    <property type="match status" value="1"/>
</dbReference>
<proteinExistence type="predicted"/>
<dbReference type="SUPFAM" id="SSF48452">
    <property type="entry name" value="TPR-like"/>
    <property type="match status" value="1"/>
</dbReference>
<dbReference type="InterPro" id="IPR045153">
    <property type="entry name" value="Est1/Ebs1-like"/>
</dbReference>
<dbReference type="PANTHER" id="PTHR15696">
    <property type="entry name" value="SMG-7 SUPPRESSOR WITH MORPHOLOGICAL EFFECT ON GENITALIA PROTEIN 7"/>
    <property type="match status" value="1"/>
</dbReference>